<dbReference type="InterPro" id="IPR015915">
    <property type="entry name" value="Kelch-typ_b-propeller"/>
</dbReference>
<dbReference type="SUPFAM" id="SSF117281">
    <property type="entry name" value="Kelch motif"/>
    <property type="match status" value="1"/>
</dbReference>
<organism evidence="3 4">
    <name type="scientific">Tetraparma gracilis</name>
    <dbReference type="NCBI Taxonomy" id="2962635"/>
    <lineage>
        <taxon>Eukaryota</taxon>
        <taxon>Sar</taxon>
        <taxon>Stramenopiles</taxon>
        <taxon>Ochrophyta</taxon>
        <taxon>Bolidophyceae</taxon>
        <taxon>Parmales</taxon>
        <taxon>Triparmaceae</taxon>
        <taxon>Tetraparma</taxon>
    </lineage>
</organism>
<dbReference type="PROSITE" id="PS51412">
    <property type="entry name" value="MACPF_2"/>
    <property type="match status" value="1"/>
</dbReference>
<feature type="chain" id="PRO_5046738899" description="MACPF domain-containing protein" evidence="1">
    <location>
        <begin position="19"/>
        <end position="640"/>
    </location>
</feature>
<protein>
    <recommendedName>
        <fullName evidence="2">MACPF domain-containing protein</fullName>
    </recommendedName>
</protein>
<dbReference type="InterPro" id="IPR006652">
    <property type="entry name" value="Kelch_1"/>
</dbReference>
<feature type="signal peptide" evidence="1">
    <location>
        <begin position="1"/>
        <end position="18"/>
    </location>
</feature>
<sequence>MTSPILLLLLSLANIAVASKNATADNFLQGQGFLGHGLNIMYMNPLSVIEFTPSDHTVKWNGHDYSCPAGVDCDVYSSCGSSSESFSAHGAKSYQEILKRSGGVSFGSTFSWFPGSFTASSSYTSTVSDMEEHSCHYFYAKAACAMYAKYHLKLRDFTADVSVTDEFKAGVAYLSDDDDSTFYRVIEAFGTHYTTAVLIGGQMTKEDWFTAEAVQHAESEGRSFEGMARVSFGIFSGSGQYSTEKQTECKEEYDEKRVGTRELYVGGAAFTEGDIGKWYEALVGDLESVAPIGSGIEIMPISELMTAQYFPDDKDIAGKKDKMEKMLESYCEWLGENGKVCLLKPEDKEPASDIKTEDLEGGPDNREAAEVAIGTKVYRFGGWDGRDWFSTTSLYDAAMGKWDEAKVQQLPEARILIGAAAVGDDIFLFGGKSNFDGEKSEVLKYSTARDSFAVMAPMDKPMYSVTAAAVTTEDGTAKIFYGSIYGSYSPGFFEYEPSTDKHTVIDADTSNIKCLTSSNDGEGVWGLVDKYLYSIDASTGAKTTFSDDEFPSDINDYWSQCAMTSDGFFYFLSDEGIWYMDTAEDGDKKWFKTGVVPSHHLSSYSAVMIQDTLLITSNGFTDAISTTPQARAAQRLSLEQ</sequence>
<gene>
    <name evidence="3" type="ORF">TeGR_g6116</name>
</gene>
<keyword evidence="1" id="KW-0732">Signal</keyword>
<dbReference type="EMBL" id="BRYB01001433">
    <property type="protein sequence ID" value="GMI25673.1"/>
    <property type="molecule type" value="Genomic_DNA"/>
</dbReference>
<reference evidence="3 4" key="1">
    <citation type="journal article" date="2023" name="Commun. Biol.">
        <title>Genome analysis of Parmales, the sister group of diatoms, reveals the evolutionary specialization of diatoms from phago-mixotrophs to photoautotrophs.</title>
        <authorList>
            <person name="Ban H."/>
            <person name="Sato S."/>
            <person name="Yoshikawa S."/>
            <person name="Yamada K."/>
            <person name="Nakamura Y."/>
            <person name="Ichinomiya M."/>
            <person name="Sato N."/>
            <person name="Blanc-Mathieu R."/>
            <person name="Endo H."/>
            <person name="Kuwata A."/>
            <person name="Ogata H."/>
        </authorList>
    </citation>
    <scope>NUCLEOTIDE SEQUENCE [LARGE SCALE GENOMIC DNA]</scope>
</reference>
<dbReference type="Proteomes" id="UP001165060">
    <property type="component" value="Unassembled WGS sequence"/>
</dbReference>
<evidence type="ECO:0000313" key="3">
    <source>
        <dbReference type="EMBL" id="GMI25673.1"/>
    </source>
</evidence>
<keyword evidence="4" id="KW-1185">Reference proteome</keyword>
<accession>A0ABQ6MGI7</accession>
<feature type="domain" description="MACPF" evidence="2">
    <location>
        <begin position="1"/>
        <end position="338"/>
    </location>
</feature>
<name>A0ABQ6MGI7_9STRA</name>
<dbReference type="Gene3D" id="2.120.10.80">
    <property type="entry name" value="Kelch-type beta propeller"/>
    <property type="match status" value="1"/>
</dbReference>
<comment type="caution">
    <text evidence="3">The sequence shown here is derived from an EMBL/GenBank/DDBJ whole genome shotgun (WGS) entry which is preliminary data.</text>
</comment>
<dbReference type="Pfam" id="PF01823">
    <property type="entry name" value="MACPF"/>
    <property type="match status" value="1"/>
</dbReference>
<proteinExistence type="predicted"/>
<evidence type="ECO:0000256" key="1">
    <source>
        <dbReference type="SAM" id="SignalP"/>
    </source>
</evidence>
<dbReference type="InterPro" id="IPR020864">
    <property type="entry name" value="MACPF"/>
</dbReference>
<dbReference type="SMART" id="SM00612">
    <property type="entry name" value="Kelch"/>
    <property type="match status" value="2"/>
</dbReference>
<evidence type="ECO:0000259" key="2">
    <source>
        <dbReference type="PROSITE" id="PS51412"/>
    </source>
</evidence>
<evidence type="ECO:0000313" key="4">
    <source>
        <dbReference type="Proteomes" id="UP001165060"/>
    </source>
</evidence>